<dbReference type="InterPro" id="IPR001900">
    <property type="entry name" value="RNase_II/R"/>
</dbReference>
<dbReference type="EMBL" id="BMAW01095818">
    <property type="protein sequence ID" value="GFS72057.1"/>
    <property type="molecule type" value="Genomic_DNA"/>
</dbReference>
<sequence>MLATQTMNQATYCCTGCYSLPDLYHYGLGLDRYTHFTSPIRRYADILVHRCLLAAVEETDSNIKMDSSEIEKLCNHMNIKHRAAQDLE</sequence>
<feature type="domain" description="RNB" evidence="4">
    <location>
        <begin position="2"/>
        <end position="57"/>
    </location>
</feature>
<dbReference type="GO" id="GO:0000175">
    <property type="term" value="F:3'-5'-RNA exonuclease activity"/>
    <property type="evidence" value="ECO:0007669"/>
    <property type="project" value="TreeGrafter"/>
</dbReference>
<dbReference type="GO" id="GO:0006402">
    <property type="term" value="P:mRNA catabolic process"/>
    <property type="evidence" value="ECO:0007669"/>
    <property type="project" value="TreeGrafter"/>
</dbReference>
<comment type="cofactor">
    <cofactor evidence="1">
        <name>Mg(2+)</name>
        <dbReference type="ChEBI" id="CHEBI:18420"/>
    </cofactor>
</comment>
<dbReference type="GO" id="GO:0003723">
    <property type="term" value="F:RNA binding"/>
    <property type="evidence" value="ECO:0007669"/>
    <property type="project" value="InterPro"/>
</dbReference>
<name>A0A8X6MQA5_NEPPI</name>
<evidence type="ECO:0000259" key="4">
    <source>
        <dbReference type="Pfam" id="PF00773"/>
    </source>
</evidence>
<protein>
    <recommendedName>
        <fullName evidence="2">DIS3-like exonuclease 1</fullName>
    </recommendedName>
</protein>
<keyword evidence="5" id="KW-0378">Hydrolase</keyword>
<dbReference type="PANTHER" id="PTHR23355:SF30">
    <property type="entry name" value="DIS3-LIKE EXONUCLEASE 1"/>
    <property type="match status" value="1"/>
</dbReference>
<dbReference type="SUPFAM" id="SSF50249">
    <property type="entry name" value="Nucleic acid-binding proteins"/>
    <property type="match status" value="1"/>
</dbReference>
<dbReference type="InterPro" id="IPR012340">
    <property type="entry name" value="NA-bd_OB-fold"/>
</dbReference>
<dbReference type="AlphaFoldDB" id="A0A8X6MQA5"/>
<dbReference type="InterPro" id="IPR022966">
    <property type="entry name" value="RNase_II/R_CS"/>
</dbReference>
<dbReference type="PROSITE" id="PS01175">
    <property type="entry name" value="RIBONUCLEASE_II"/>
    <property type="match status" value="1"/>
</dbReference>
<feature type="non-terminal residue" evidence="5">
    <location>
        <position position="1"/>
    </location>
</feature>
<keyword evidence="5" id="KW-0540">Nuclease</keyword>
<reference evidence="5" key="1">
    <citation type="submission" date="2020-08" db="EMBL/GenBank/DDBJ databases">
        <title>Multicomponent nature underlies the extraordinary mechanical properties of spider dragline silk.</title>
        <authorList>
            <person name="Kono N."/>
            <person name="Nakamura H."/>
            <person name="Mori M."/>
            <person name="Yoshida Y."/>
            <person name="Ohtoshi R."/>
            <person name="Malay A.D."/>
            <person name="Moran D.A.P."/>
            <person name="Tomita M."/>
            <person name="Numata K."/>
            <person name="Arakawa K."/>
        </authorList>
    </citation>
    <scope>NUCLEOTIDE SEQUENCE</scope>
</reference>
<keyword evidence="3" id="KW-0460">Magnesium</keyword>
<dbReference type="Pfam" id="PF00773">
    <property type="entry name" value="RNB"/>
    <property type="match status" value="1"/>
</dbReference>
<evidence type="ECO:0000256" key="3">
    <source>
        <dbReference type="ARBA" id="ARBA00022842"/>
    </source>
</evidence>
<dbReference type="InterPro" id="IPR050180">
    <property type="entry name" value="RNR_Ribonuclease"/>
</dbReference>
<accession>A0A8X6MQA5</accession>
<evidence type="ECO:0000256" key="2">
    <source>
        <dbReference type="ARBA" id="ARBA00016366"/>
    </source>
</evidence>
<evidence type="ECO:0000256" key="1">
    <source>
        <dbReference type="ARBA" id="ARBA00001946"/>
    </source>
</evidence>
<keyword evidence="6" id="KW-1185">Reference proteome</keyword>
<dbReference type="OrthoDB" id="372421at2759"/>
<evidence type="ECO:0000313" key="6">
    <source>
        <dbReference type="Proteomes" id="UP000887013"/>
    </source>
</evidence>
<dbReference type="PANTHER" id="PTHR23355">
    <property type="entry name" value="RIBONUCLEASE"/>
    <property type="match status" value="1"/>
</dbReference>
<comment type="caution">
    <text evidence="5">The sequence shown here is derived from an EMBL/GenBank/DDBJ whole genome shotgun (WGS) entry which is preliminary data.</text>
</comment>
<evidence type="ECO:0000313" key="5">
    <source>
        <dbReference type="EMBL" id="GFS72057.1"/>
    </source>
</evidence>
<organism evidence="5 6">
    <name type="scientific">Nephila pilipes</name>
    <name type="common">Giant wood spider</name>
    <name type="synonym">Nephila maculata</name>
    <dbReference type="NCBI Taxonomy" id="299642"/>
    <lineage>
        <taxon>Eukaryota</taxon>
        <taxon>Metazoa</taxon>
        <taxon>Ecdysozoa</taxon>
        <taxon>Arthropoda</taxon>
        <taxon>Chelicerata</taxon>
        <taxon>Arachnida</taxon>
        <taxon>Araneae</taxon>
        <taxon>Araneomorphae</taxon>
        <taxon>Entelegynae</taxon>
        <taxon>Araneoidea</taxon>
        <taxon>Nephilidae</taxon>
        <taxon>Nephila</taxon>
    </lineage>
</organism>
<proteinExistence type="predicted"/>
<keyword evidence="5" id="KW-0269">Exonuclease</keyword>
<gene>
    <name evidence="5" type="primary">dis3l</name>
    <name evidence="5" type="ORF">NPIL_424791</name>
</gene>
<dbReference type="Proteomes" id="UP000887013">
    <property type="component" value="Unassembled WGS sequence"/>
</dbReference>